<dbReference type="Proteomes" id="UP001500320">
    <property type="component" value="Unassembled WGS sequence"/>
</dbReference>
<evidence type="ECO:0000256" key="10">
    <source>
        <dbReference type="ARBA" id="ARBA00022984"/>
    </source>
</evidence>
<keyword evidence="7" id="KW-0812">Transmembrane</keyword>
<name>A0ABP6N852_9ACTN</name>
<evidence type="ECO:0000313" key="17">
    <source>
        <dbReference type="Proteomes" id="UP001500320"/>
    </source>
</evidence>
<keyword evidence="8" id="KW-0378">Hydrolase</keyword>
<dbReference type="SUPFAM" id="SSF56519">
    <property type="entry name" value="Penicillin binding protein dimerisation domain"/>
    <property type="match status" value="1"/>
</dbReference>
<accession>A0ABP6N852</accession>
<evidence type="ECO:0000256" key="1">
    <source>
        <dbReference type="ARBA" id="ARBA00004167"/>
    </source>
</evidence>
<dbReference type="Pfam" id="PF03717">
    <property type="entry name" value="PBP_dimer"/>
    <property type="match status" value="1"/>
</dbReference>
<dbReference type="Gene3D" id="3.40.710.10">
    <property type="entry name" value="DD-peptidase/beta-lactamase superfamily"/>
    <property type="match status" value="1"/>
</dbReference>
<evidence type="ECO:0000256" key="13">
    <source>
        <dbReference type="ARBA" id="ARBA00023316"/>
    </source>
</evidence>
<comment type="subcellular location">
    <subcellularLocation>
        <location evidence="2">Cell membrane</location>
    </subcellularLocation>
    <subcellularLocation>
        <location evidence="1">Membrane</location>
        <topology evidence="1">Single-pass membrane protein</topology>
    </subcellularLocation>
</comment>
<feature type="domain" description="Penicillin-binding protein transpeptidase" evidence="14">
    <location>
        <begin position="245"/>
        <end position="614"/>
    </location>
</feature>
<dbReference type="InterPro" id="IPR036138">
    <property type="entry name" value="PBP_dimer_sf"/>
</dbReference>
<dbReference type="PANTHER" id="PTHR30627:SF2">
    <property type="entry name" value="PEPTIDOGLYCAN D,D-TRANSPEPTIDASE MRDA"/>
    <property type="match status" value="1"/>
</dbReference>
<organism evidence="16 17">
    <name type="scientific">Planomonospora alba</name>
    <dbReference type="NCBI Taxonomy" id="161354"/>
    <lineage>
        <taxon>Bacteria</taxon>
        <taxon>Bacillati</taxon>
        <taxon>Actinomycetota</taxon>
        <taxon>Actinomycetes</taxon>
        <taxon>Streptosporangiales</taxon>
        <taxon>Streptosporangiaceae</taxon>
        <taxon>Planomonospora</taxon>
    </lineage>
</organism>
<evidence type="ECO:0000259" key="15">
    <source>
        <dbReference type="Pfam" id="PF03717"/>
    </source>
</evidence>
<evidence type="ECO:0000256" key="5">
    <source>
        <dbReference type="ARBA" id="ARBA00022519"/>
    </source>
</evidence>
<dbReference type="Pfam" id="PF00905">
    <property type="entry name" value="Transpeptidase"/>
    <property type="match status" value="1"/>
</dbReference>
<evidence type="ECO:0000259" key="14">
    <source>
        <dbReference type="Pfam" id="PF00905"/>
    </source>
</evidence>
<keyword evidence="6" id="KW-0645">Protease</keyword>
<keyword evidence="11" id="KW-1133">Transmembrane helix</keyword>
<dbReference type="Gene3D" id="3.90.1310.10">
    <property type="entry name" value="Penicillin-binding protein 2a (Domain 2)"/>
    <property type="match status" value="1"/>
</dbReference>
<protein>
    <submittedName>
        <fullName evidence="16">Penicillin-binding protein 2</fullName>
    </submittedName>
</protein>
<keyword evidence="13" id="KW-0961">Cell wall biogenesis/degradation</keyword>
<evidence type="ECO:0000313" key="16">
    <source>
        <dbReference type="EMBL" id="GAA3138460.1"/>
    </source>
</evidence>
<evidence type="ECO:0000256" key="6">
    <source>
        <dbReference type="ARBA" id="ARBA00022670"/>
    </source>
</evidence>
<dbReference type="InterPro" id="IPR012338">
    <property type="entry name" value="Beta-lactam/transpept-like"/>
</dbReference>
<dbReference type="SUPFAM" id="SSF56601">
    <property type="entry name" value="beta-lactamase/transpeptidase-like"/>
    <property type="match status" value="1"/>
</dbReference>
<dbReference type="EMBL" id="BAAAUT010000023">
    <property type="protein sequence ID" value="GAA3138460.1"/>
    <property type="molecule type" value="Genomic_DNA"/>
</dbReference>
<evidence type="ECO:0000256" key="2">
    <source>
        <dbReference type="ARBA" id="ARBA00004236"/>
    </source>
</evidence>
<gene>
    <name evidence="16" type="primary">mrdA_1</name>
    <name evidence="16" type="ORF">GCM10010466_31770</name>
</gene>
<keyword evidence="17" id="KW-1185">Reference proteome</keyword>
<evidence type="ECO:0000256" key="8">
    <source>
        <dbReference type="ARBA" id="ARBA00022801"/>
    </source>
</evidence>
<keyword evidence="10" id="KW-0573">Peptidoglycan synthesis</keyword>
<dbReference type="NCBIfam" id="TIGR03423">
    <property type="entry name" value="pbp2_mrdA"/>
    <property type="match status" value="1"/>
</dbReference>
<reference evidence="17" key="1">
    <citation type="journal article" date="2019" name="Int. J. Syst. Evol. Microbiol.">
        <title>The Global Catalogue of Microorganisms (GCM) 10K type strain sequencing project: providing services to taxonomists for standard genome sequencing and annotation.</title>
        <authorList>
            <consortium name="The Broad Institute Genomics Platform"/>
            <consortium name="The Broad Institute Genome Sequencing Center for Infectious Disease"/>
            <person name="Wu L."/>
            <person name="Ma J."/>
        </authorList>
    </citation>
    <scope>NUCLEOTIDE SEQUENCE [LARGE SCALE GENOMIC DNA]</scope>
    <source>
        <strain evidence="17">JCM 9373</strain>
    </source>
</reference>
<feature type="domain" description="Penicillin-binding protein dimerisation" evidence="15">
    <location>
        <begin position="23"/>
        <end position="200"/>
    </location>
</feature>
<comment type="caution">
    <text evidence="16">The sequence shown here is derived from an EMBL/GenBank/DDBJ whole genome shotgun (WGS) entry which is preliminary data.</text>
</comment>
<keyword evidence="9" id="KW-0133">Cell shape</keyword>
<keyword evidence="4" id="KW-1003">Cell membrane</keyword>
<evidence type="ECO:0000256" key="11">
    <source>
        <dbReference type="ARBA" id="ARBA00022989"/>
    </source>
</evidence>
<dbReference type="InterPro" id="IPR017790">
    <property type="entry name" value="Penicillin-binding_protein_2"/>
</dbReference>
<evidence type="ECO:0000256" key="7">
    <source>
        <dbReference type="ARBA" id="ARBA00022692"/>
    </source>
</evidence>
<proteinExistence type="inferred from homology"/>
<evidence type="ECO:0000256" key="12">
    <source>
        <dbReference type="ARBA" id="ARBA00023136"/>
    </source>
</evidence>
<keyword evidence="5" id="KW-0997">Cell inner membrane</keyword>
<keyword evidence="12" id="KW-0472">Membrane</keyword>
<dbReference type="PANTHER" id="PTHR30627">
    <property type="entry name" value="PEPTIDOGLYCAN D,D-TRANSPEPTIDASE"/>
    <property type="match status" value="1"/>
</dbReference>
<dbReference type="InterPro" id="IPR001460">
    <property type="entry name" value="PCN-bd_Tpept"/>
</dbReference>
<dbReference type="InterPro" id="IPR005311">
    <property type="entry name" value="PBP_dimer"/>
</dbReference>
<evidence type="ECO:0000256" key="9">
    <source>
        <dbReference type="ARBA" id="ARBA00022960"/>
    </source>
</evidence>
<comment type="similarity">
    <text evidence="3">Belongs to the transpeptidase family.</text>
</comment>
<sequence length="645" mass="68465">MQILDGDRYAGAAAAEHVRRITLPAVRGRIVDDRGRPLVRNRTAMTVTVDRAALGRLPDDGRAVLERLARVLGRPRAELSGRLRICGPETGRPCWAGSPYEPIPVAEGVAERTALQIVERPEDFPGVAAVPQPVREYPQGGLAAHLLGYLAPDDTPGRGAGGTSLVGRDGLEASYEADLSGRAGSREIVVDSTGQVLRTLREQRPQAGATLVTSIDAKVQAVVEKALERAVERARGRGAPADSAAAVVLDVRTGRVVAMAGHPSYDPDVWTGGIAQDDYERLTGAGHGSPLVPRAIQGQWPPASTWKVVSTAAAVADGHDFHGRYDCSGSYRIGDRSFRNFGGVAHGTMDLHRALVVSCDTIFYRFAHEMWREDERSGRPAEPVQRMARAFGFGAPTGVDLPGEAAGRVPDRAWKRSWWERTRERTCADARTGYPETARTDPARAAYLKAIAAENCTHGHVWTAGDTANLSIGQGDVLVTPLQLARAYAALANGGTLYSPRVGKALVDADGRVVRTITPPATGRLPVSGRTLSAIREALADVPRSGTAAAAFAGFPFDELPVAGKTGTAEAYGEKDTSWFASFAPADEPRFAVVVVVSEGGSGGEAAAPAAREIWSGIYGLEGRRAALPGGRLSARLPDLTREAR</sequence>
<dbReference type="InterPro" id="IPR050515">
    <property type="entry name" value="Beta-lactam/transpept"/>
</dbReference>
<evidence type="ECO:0000256" key="3">
    <source>
        <dbReference type="ARBA" id="ARBA00007171"/>
    </source>
</evidence>
<evidence type="ECO:0000256" key="4">
    <source>
        <dbReference type="ARBA" id="ARBA00022475"/>
    </source>
</evidence>